<evidence type="ECO:0000313" key="5">
    <source>
        <dbReference type="EMBL" id="TYB31745.1"/>
    </source>
</evidence>
<dbReference type="InterPro" id="IPR029066">
    <property type="entry name" value="PLP-binding_barrel"/>
</dbReference>
<dbReference type="PANTHER" id="PTHR30511:SF3">
    <property type="entry name" value="LYSINE RACEMASE"/>
    <property type="match status" value="1"/>
</dbReference>
<dbReference type="Proteomes" id="UP000324143">
    <property type="component" value="Unassembled WGS sequence"/>
</dbReference>
<accession>A0A5D0MIK0</accession>
<keyword evidence="6" id="KW-1185">Reference proteome</keyword>
<dbReference type="GO" id="GO:0005829">
    <property type="term" value="C:cytosol"/>
    <property type="evidence" value="ECO:0007669"/>
    <property type="project" value="TreeGrafter"/>
</dbReference>
<organism evidence="5 6">
    <name type="scientific">Candidatus Mcinerneyibacterium aminivorans</name>
    <dbReference type="NCBI Taxonomy" id="2703815"/>
    <lineage>
        <taxon>Bacteria</taxon>
        <taxon>Candidatus Macinerneyibacteriota</taxon>
        <taxon>Candidatus Mcinerneyibacteria</taxon>
        <taxon>Candidatus Mcinerneyibacteriales</taxon>
        <taxon>Candidatus Mcinerneyibacteriaceae</taxon>
        <taxon>Candidatus Mcinerneyibacterium</taxon>
    </lineage>
</organism>
<reference evidence="5" key="1">
    <citation type="submission" date="2019-08" db="EMBL/GenBank/DDBJ databases">
        <title>Genomic characterization of a novel candidate phylum (ARYD3) from a high temperature, high salinity tertiary oil reservoir in north central Oklahoma, USA.</title>
        <authorList>
            <person name="Youssef N.H."/>
            <person name="Yadav A."/>
            <person name="Elshahed M.S."/>
        </authorList>
    </citation>
    <scope>NUCLEOTIDE SEQUENCE [LARGE SCALE GENOMIC DNA]</scope>
    <source>
        <strain evidence="5">ARYD3</strain>
    </source>
</reference>
<comment type="caution">
    <text evidence="5">The sequence shown here is derived from an EMBL/GenBank/DDBJ whole genome shotgun (WGS) entry which is preliminary data.</text>
</comment>
<dbReference type="AlphaFoldDB" id="A0A5D0MIK0"/>
<gene>
    <name evidence="5" type="ORF">FXF47_02425</name>
</gene>
<feature type="domain" description="Alanine racemase N-terminal" evidence="4">
    <location>
        <begin position="9"/>
        <end position="229"/>
    </location>
</feature>
<dbReference type="Pfam" id="PF01168">
    <property type="entry name" value="Ala_racemase_N"/>
    <property type="match status" value="1"/>
</dbReference>
<sequence length="365" mass="41423">MAYLTVYTKRILKNIKKIDRIMQEHNKKWTLVAKVLGGHEESLKNVLSLCSDVKNLTGVADSRLTSLETIKNINSNVKTMYIAPPSRKSVNKVVKYADISLNSSFSTIKKLNKAAKEENTVQKIIIMVELGELREGVLRENIVEFYEKVFKLDNIKVIGLGTNLGCMYGVEPTYDKLIQLSLYKEIIEAKFDKKLEIISGGSSISLPMLFKDKIPENMNHFRIGEAAFLGTTPLTEGKFRNLSRNTFKFYSYIIELEEKRSKPQGNLTDANVGDGLPYEPEENETILRAVLDYGKLDVDNKHLKPKNPDMTFAGSSSDMSVYNVKQITKKDGNKMYKVGSKIQFNLDYMGVARLMTSKYIKKRVV</sequence>
<evidence type="ECO:0000259" key="4">
    <source>
        <dbReference type="Pfam" id="PF01168"/>
    </source>
</evidence>
<dbReference type="Gene3D" id="3.20.20.10">
    <property type="entry name" value="Alanine racemase"/>
    <property type="match status" value="1"/>
</dbReference>
<dbReference type="GO" id="GO:0030170">
    <property type="term" value="F:pyridoxal phosphate binding"/>
    <property type="evidence" value="ECO:0007669"/>
    <property type="project" value="TreeGrafter"/>
</dbReference>
<dbReference type="SUPFAM" id="SSF51419">
    <property type="entry name" value="PLP-binding barrel"/>
    <property type="match status" value="1"/>
</dbReference>
<dbReference type="EMBL" id="VSIX01000029">
    <property type="protein sequence ID" value="TYB31745.1"/>
    <property type="molecule type" value="Genomic_DNA"/>
</dbReference>
<dbReference type="PANTHER" id="PTHR30511">
    <property type="entry name" value="ALANINE RACEMASE"/>
    <property type="match status" value="1"/>
</dbReference>
<proteinExistence type="predicted"/>
<evidence type="ECO:0000313" key="6">
    <source>
        <dbReference type="Proteomes" id="UP000324143"/>
    </source>
</evidence>
<dbReference type="InterPro" id="IPR000821">
    <property type="entry name" value="Ala_racemase"/>
</dbReference>
<evidence type="ECO:0000256" key="3">
    <source>
        <dbReference type="ARBA" id="ARBA00023235"/>
    </source>
</evidence>
<dbReference type="GO" id="GO:0008784">
    <property type="term" value="F:alanine racemase activity"/>
    <property type="evidence" value="ECO:0007669"/>
    <property type="project" value="TreeGrafter"/>
</dbReference>
<name>A0A5D0MIK0_9BACT</name>
<protein>
    <submittedName>
        <fullName evidence="5">Alanine/ornithine racemase family PLP-dependent enzyme</fullName>
    </submittedName>
</protein>
<comment type="cofactor">
    <cofactor evidence="1">
        <name>pyridoxal 5'-phosphate</name>
        <dbReference type="ChEBI" id="CHEBI:597326"/>
    </cofactor>
</comment>
<keyword evidence="3" id="KW-0413">Isomerase</keyword>
<dbReference type="InterPro" id="IPR001608">
    <property type="entry name" value="Ala_racemase_N"/>
</dbReference>
<evidence type="ECO:0000256" key="1">
    <source>
        <dbReference type="ARBA" id="ARBA00001933"/>
    </source>
</evidence>
<evidence type="ECO:0000256" key="2">
    <source>
        <dbReference type="ARBA" id="ARBA00022898"/>
    </source>
</evidence>
<keyword evidence="2" id="KW-0663">Pyridoxal phosphate</keyword>